<organism evidence="1 2">
    <name type="scientific">Caldicellulosiruptor naganoensis</name>
    <dbReference type="NCBI Taxonomy" id="29324"/>
    <lineage>
        <taxon>Bacteria</taxon>
        <taxon>Bacillati</taxon>
        <taxon>Bacillota</taxon>
        <taxon>Bacillota incertae sedis</taxon>
        <taxon>Caldicellulosiruptorales</taxon>
        <taxon>Caldicellulosiruptoraceae</taxon>
        <taxon>Caldicellulosiruptor</taxon>
    </lineage>
</organism>
<dbReference type="EMBL" id="CP113864">
    <property type="protein sequence ID" value="WAM31697.1"/>
    <property type="molecule type" value="Genomic_DNA"/>
</dbReference>
<keyword evidence="2" id="KW-1185">Reference proteome</keyword>
<dbReference type="Proteomes" id="UP001164745">
    <property type="component" value="Chromosome"/>
</dbReference>
<protein>
    <submittedName>
        <fullName evidence="1">Uncharacterized protein</fullName>
    </submittedName>
</protein>
<evidence type="ECO:0000313" key="1">
    <source>
        <dbReference type="EMBL" id="WAM31697.1"/>
    </source>
</evidence>
<accession>A0ABY7BIJ4</accession>
<reference evidence="1" key="1">
    <citation type="submission" date="2022-12" db="EMBL/GenBank/DDBJ databases">
        <authorList>
            <person name="Bing R.G."/>
            <person name="Willard D.J."/>
            <person name="Manesh M.J.H."/>
            <person name="Laemthong T."/>
            <person name="Crosby J.R."/>
            <person name="Kelly R.M."/>
        </authorList>
    </citation>
    <scope>NUCLEOTIDE SEQUENCE</scope>
    <source>
        <strain evidence="1">DSM 8991</strain>
    </source>
</reference>
<dbReference type="RefSeq" id="WP_269015398.1">
    <property type="nucleotide sequence ID" value="NZ_CP113864.1"/>
</dbReference>
<sequence length="164" mass="19592">MNNCKKYKSYFFFDAVAEKIYNLLYVPEKFINEIEIPQTTLLGGKYIFFQTGRIGDSEKFDIIFEAIQEKKENFDPSDFRVNQKMIIYPLSKFLEDISIRNVDFKRYCFEEMDFNVVVPNCCRWFENDEFFYIKTSIAHNKSELIRVKVSDNGVERKEIICSLN</sequence>
<evidence type="ECO:0000313" key="2">
    <source>
        <dbReference type="Proteomes" id="UP001164745"/>
    </source>
</evidence>
<name>A0ABY7BIJ4_9FIRM</name>
<proteinExistence type="predicted"/>
<gene>
    <name evidence="1" type="ORF">OTJ99_000131</name>
</gene>